<evidence type="ECO:0000313" key="3">
    <source>
        <dbReference type="Proteomes" id="UP001266305"/>
    </source>
</evidence>
<proteinExistence type="predicted"/>
<feature type="region of interest" description="Disordered" evidence="1">
    <location>
        <begin position="1"/>
        <end position="40"/>
    </location>
</feature>
<organism evidence="2 3">
    <name type="scientific">Saguinus oedipus</name>
    <name type="common">Cotton-top tamarin</name>
    <name type="synonym">Oedipomidas oedipus</name>
    <dbReference type="NCBI Taxonomy" id="9490"/>
    <lineage>
        <taxon>Eukaryota</taxon>
        <taxon>Metazoa</taxon>
        <taxon>Chordata</taxon>
        <taxon>Craniata</taxon>
        <taxon>Vertebrata</taxon>
        <taxon>Euteleostomi</taxon>
        <taxon>Mammalia</taxon>
        <taxon>Eutheria</taxon>
        <taxon>Euarchontoglires</taxon>
        <taxon>Primates</taxon>
        <taxon>Haplorrhini</taxon>
        <taxon>Platyrrhini</taxon>
        <taxon>Cebidae</taxon>
        <taxon>Callitrichinae</taxon>
        <taxon>Saguinus</taxon>
    </lineage>
</organism>
<sequence length="155" mass="16735">MKKENGKKKVEEEEEGTKKVEGEEEEDGGGEGGEGEEENGLEVWCVWTKKKLGEEPQAQAARTCGRGFRGRGQQGVLPSDLALRRRARWETAGDRGSPTGNRECLAAPPHLSRGSLVRASRSATLCKACEHRGLRTRVSAGYQPPGGGCRDPTSS</sequence>
<feature type="compositionally biased region" description="Basic and acidic residues" evidence="1">
    <location>
        <begin position="1"/>
        <end position="21"/>
    </location>
</feature>
<evidence type="ECO:0000256" key="1">
    <source>
        <dbReference type="SAM" id="MobiDB-lite"/>
    </source>
</evidence>
<reference evidence="2 3" key="1">
    <citation type="submission" date="2023-05" db="EMBL/GenBank/DDBJ databases">
        <title>B98-5 Cell Line De Novo Hybrid Assembly: An Optical Mapping Approach.</title>
        <authorList>
            <person name="Kananen K."/>
            <person name="Auerbach J.A."/>
            <person name="Kautto E."/>
            <person name="Blachly J.S."/>
        </authorList>
    </citation>
    <scope>NUCLEOTIDE SEQUENCE [LARGE SCALE GENOMIC DNA]</scope>
    <source>
        <strain evidence="2">B95-8</strain>
        <tissue evidence="2">Cell line</tissue>
    </source>
</reference>
<comment type="caution">
    <text evidence="2">The sequence shown here is derived from an EMBL/GenBank/DDBJ whole genome shotgun (WGS) entry which is preliminary data.</text>
</comment>
<accession>A0ABQ9TLB9</accession>
<name>A0ABQ9TLB9_SAGOE</name>
<gene>
    <name evidence="2" type="ORF">P7K49_036523</name>
</gene>
<feature type="compositionally biased region" description="Acidic residues" evidence="1">
    <location>
        <begin position="22"/>
        <end position="40"/>
    </location>
</feature>
<dbReference type="Proteomes" id="UP001266305">
    <property type="component" value="Unassembled WGS sequence"/>
</dbReference>
<evidence type="ECO:0000313" key="2">
    <source>
        <dbReference type="EMBL" id="KAK2085223.1"/>
    </source>
</evidence>
<protein>
    <submittedName>
        <fullName evidence="2">Uncharacterized protein</fullName>
    </submittedName>
</protein>
<keyword evidence="3" id="KW-1185">Reference proteome</keyword>
<dbReference type="EMBL" id="JASSZA010000021">
    <property type="protein sequence ID" value="KAK2085223.1"/>
    <property type="molecule type" value="Genomic_DNA"/>
</dbReference>